<evidence type="ECO:0000313" key="3">
    <source>
        <dbReference type="Proteomes" id="UP001221757"/>
    </source>
</evidence>
<protein>
    <recommendedName>
        <fullName evidence="1">DUF6699 domain-containing protein</fullName>
    </recommendedName>
</protein>
<evidence type="ECO:0000259" key="1">
    <source>
        <dbReference type="Pfam" id="PF20415"/>
    </source>
</evidence>
<proteinExistence type="predicted"/>
<dbReference type="InterPro" id="IPR046522">
    <property type="entry name" value="DUF6699"/>
</dbReference>
<dbReference type="AlphaFoldDB" id="A0AAD7GTS5"/>
<feature type="domain" description="DUF6699" evidence="1">
    <location>
        <begin position="2"/>
        <end position="132"/>
    </location>
</feature>
<evidence type="ECO:0000313" key="2">
    <source>
        <dbReference type="EMBL" id="KAJ7705015.1"/>
    </source>
</evidence>
<organism evidence="2 3">
    <name type="scientific">Mycena rosella</name>
    <name type="common">Pink bonnet</name>
    <name type="synonym">Agaricus rosellus</name>
    <dbReference type="NCBI Taxonomy" id="1033263"/>
    <lineage>
        <taxon>Eukaryota</taxon>
        <taxon>Fungi</taxon>
        <taxon>Dikarya</taxon>
        <taxon>Basidiomycota</taxon>
        <taxon>Agaricomycotina</taxon>
        <taxon>Agaricomycetes</taxon>
        <taxon>Agaricomycetidae</taxon>
        <taxon>Agaricales</taxon>
        <taxon>Marasmiineae</taxon>
        <taxon>Mycenaceae</taxon>
        <taxon>Mycena</taxon>
    </lineage>
</organism>
<dbReference type="EMBL" id="JARKIE010000009">
    <property type="protein sequence ID" value="KAJ7705015.1"/>
    <property type="molecule type" value="Genomic_DNA"/>
</dbReference>
<dbReference type="Pfam" id="PF20415">
    <property type="entry name" value="DUF6699"/>
    <property type="match status" value="1"/>
</dbReference>
<reference evidence="2" key="1">
    <citation type="submission" date="2023-03" db="EMBL/GenBank/DDBJ databases">
        <title>Massive genome expansion in bonnet fungi (Mycena s.s.) driven by repeated elements and novel gene families across ecological guilds.</title>
        <authorList>
            <consortium name="Lawrence Berkeley National Laboratory"/>
            <person name="Harder C.B."/>
            <person name="Miyauchi S."/>
            <person name="Viragh M."/>
            <person name="Kuo A."/>
            <person name="Thoen E."/>
            <person name="Andreopoulos B."/>
            <person name="Lu D."/>
            <person name="Skrede I."/>
            <person name="Drula E."/>
            <person name="Henrissat B."/>
            <person name="Morin E."/>
            <person name="Kohler A."/>
            <person name="Barry K."/>
            <person name="LaButti K."/>
            <person name="Morin E."/>
            <person name="Salamov A."/>
            <person name="Lipzen A."/>
            <person name="Mereny Z."/>
            <person name="Hegedus B."/>
            <person name="Baldrian P."/>
            <person name="Stursova M."/>
            <person name="Weitz H."/>
            <person name="Taylor A."/>
            <person name="Grigoriev I.V."/>
            <person name="Nagy L.G."/>
            <person name="Martin F."/>
            <person name="Kauserud H."/>
        </authorList>
    </citation>
    <scope>NUCLEOTIDE SEQUENCE</scope>
    <source>
        <strain evidence="2">CBHHK067</strain>
    </source>
</reference>
<name>A0AAD7GTS5_MYCRO</name>
<comment type="caution">
    <text evidence="2">The sequence shown here is derived from an EMBL/GenBank/DDBJ whole genome shotgun (WGS) entry which is preliminary data.</text>
</comment>
<dbReference type="Proteomes" id="UP001221757">
    <property type="component" value="Unassembled WGS sequence"/>
</dbReference>
<gene>
    <name evidence="2" type="ORF">B0H17DRAFT_698633</name>
</gene>
<keyword evidence="3" id="KW-1185">Reference proteome</keyword>
<accession>A0AAD7GTS5</accession>
<sequence>MLYFDVGFDPRRPQNLRDNRAYDLLPLPDGDRNLPISTHCTIEKMIIECPHIGQITVKRSQGVRCIDVFIAIYDAYRQRLGRDEQPHNIDRYQRYFEQRCRDSPGSEAELRAGMRRVDLLRGKRIFDGLARSGPDWKLNIDRP</sequence>